<dbReference type="SUPFAM" id="SSF55729">
    <property type="entry name" value="Acyl-CoA N-acyltransferases (Nat)"/>
    <property type="match status" value="1"/>
</dbReference>
<dbReference type="GO" id="GO:0016747">
    <property type="term" value="F:acyltransferase activity, transferring groups other than amino-acyl groups"/>
    <property type="evidence" value="ECO:0007669"/>
    <property type="project" value="InterPro"/>
</dbReference>
<name>A0A9X2DQC1_9BACI</name>
<gene>
    <name evidence="4" type="ORF">M3202_11670</name>
</gene>
<dbReference type="Gene3D" id="3.40.630.30">
    <property type="match status" value="1"/>
</dbReference>
<dbReference type="InterPro" id="IPR000182">
    <property type="entry name" value="GNAT_dom"/>
</dbReference>
<dbReference type="CDD" id="cd04301">
    <property type="entry name" value="NAT_SF"/>
    <property type="match status" value="1"/>
</dbReference>
<protein>
    <submittedName>
        <fullName evidence="4">N-acetyltransferase family protein</fullName>
    </submittedName>
</protein>
<dbReference type="Proteomes" id="UP001139179">
    <property type="component" value="Unassembled WGS sequence"/>
</dbReference>
<feature type="domain" description="N-acetyltransferase" evidence="3">
    <location>
        <begin position="3"/>
        <end position="152"/>
    </location>
</feature>
<evidence type="ECO:0000313" key="4">
    <source>
        <dbReference type="EMBL" id="MCM3714736.1"/>
    </source>
</evidence>
<organism evidence="4 5">
    <name type="scientific">Halalkalibacter oceani</name>
    <dbReference type="NCBI Taxonomy" id="1653776"/>
    <lineage>
        <taxon>Bacteria</taxon>
        <taxon>Bacillati</taxon>
        <taxon>Bacillota</taxon>
        <taxon>Bacilli</taxon>
        <taxon>Bacillales</taxon>
        <taxon>Bacillaceae</taxon>
        <taxon>Halalkalibacter</taxon>
    </lineage>
</organism>
<reference evidence="4" key="1">
    <citation type="submission" date="2022-05" db="EMBL/GenBank/DDBJ databases">
        <title>Comparative Genomics of Spacecraft Associated Microbes.</title>
        <authorList>
            <person name="Tran M.T."/>
            <person name="Wright A."/>
            <person name="Seuylemezian A."/>
            <person name="Eisen J."/>
            <person name="Coil D."/>
        </authorList>
    </citation>
    <scope>NUCLEOTIDE SEQUENCE</scope>
    <source>
        <strain evidence="4">214.1.1</strain>
    </source>
</reference>
<dbReference type="AlphaFoldDB" id="A0A9X2DQC1"/>
<dbReference type="EMBL" id="JAMBOL010000009">
    <property type="protein sequence ID" value="MCM3714736.1"/>
    <property type="molecule type" value="Genomic_DNA"/>
</dbReference>
<evidence type="ECO:0000313" key="5">
    <source>
        <dbReference type="Proteomes" id="UP001139179"/>
    </source>
</evidence>
<dbReference type="PROSITE" id="PS51186">
    <property type="entry name" value="GNAT"/>
    <property type="match status" value="1"/>
</dbReference>
<dbReference type="InterPro" id="IPR016181">
    <property type="entry name" value="Acyl_CoA_acyltransferase"/>
</dbReference>
<dbReference type="RefSeq" id="WP_251223502.1">
    <property type="nucleotide sequence ID" value="NZ_JAMBOL010000009.1"/>
</dbReference>
<dbReference type="PANTHER" id="PTHR43072:SF23">
    <property type="entry name" value="UPF0039 PROTEIN C11D3.02C"/>
    <property type="match status" value="1"/>
</dbReference>
<keyword evidence="1" id="KW-0808">Transferase</keyword>
<sequence length="166" mass="18846">MTIAIRTMKRDDWEQVRAIYEAGIETGKATFETKVPEEYDNWLKQTNPACCLVAVQEQTIIGWSKASPVSERRVYAGVGEVSVYVKVEARGIGIGARLLRDLINVTEENGYWTLQATVFPENEASLHLHKKNGFREIGRRERIAQLNGIWRDTVLLERRSNKVGLG</sequence>
<evidence type="ECO:0000259" key="3">
    <source>
        <dbReference type="PROSITE" id="PS51186"/>
    </source>
</evidence>
<proteinExistence type="predicted"/>
<keyword evidence="2" id="KW-0012">Acyltransferase</keyword>
<accession>A0A9X2DQC1</accession>
<comment type="caution">
    <text evidence="4">The sequence shown here is derived from an EMBL/GenBank/DDBJ whole genome shotgun (WGS) entry which is preliminary data.</text>
</comment>
<keyword evidence="5" id="KW-1185">Reference proteome</keyword>
<dbReference type="Pfam" id="PF00583">
    <property type="entry name" value="Acetyltransf_1"/>
    <property type="match status" value="1"/>
</dbReference>
<evidence type="ECO:0000256" key="1">
    <source>
        <dbReference type="ARBA" id="ARBA00022679"/>
    </source>
</evidence>
<dbReference type="PANTHER" id="PTHR43072">
    <property type="entry name" value="N-ACETYLTRANSFERASE"/>
    <property type="match status" value="1"/>
</dbReference>
<evidence type="ECO:0000256" key="2">
    <source>
        <dbReference type="ARBA" id="ARBA00023315"/>
    </source>
</evidence>